<dbReference type="InterPro" id="IPR002909">
    <property type="entry name" value="IPT_dom"/>
</dbReference>
<dbReference type="Pfam" id="PF01833">
    <property type="entry name" value="TIG"/>
    <property type="match status" value="1"/>
</dbReference>
<dbReference type="EMBL" id="SIRS01000004">
    <property type="protein sequence ID" value="TBN15796.1"/>
    <property type="molecule type" value="Genomic_DNA"/>
</dbReference>
<feature type="signal peptide" evidence="2">
    <location>
        <begin position="1"/>
        <end position="23"/>
    </location>
</feature>
<evidence type="ECO:0000259" key="3">
    <source>
        <dbReference type="Pfam" id="PF01833"/>
    </source>
</evidence>
<evidence type="ECO:0000256" key="2">
    <source>
        <dbReference type="SAM" id="SignalP"/>
    </source>
</evidence>
<gene>
    <name evidence="5" type="ORF">EYD46_11800</name>
</gene>
<comment type="caution">
    <text evidence="5">The sequence shown here is derived from an EMBL/GenBank/DDBJ whole genome shotgun (WGS) entry which is preliminary data.</text>
</comment>
<feature type="chain" id="PRO_5020239965" evidence="2">
    <location>
        <begin position="24"/>
        <end position="620"/>
    </location>
</feature>
<organism evidence="5 6">
    <name type="scientific">Hyunsoonleella pacifica</name>
    <dbReference type="NCBI Taxonomy" id="1080224"/>
    <lineage>
        <taxon>Bacteria</taxon>
        <taxon>Pseudomonadati</taxon>
        <taxon>Bacteroidota</taxon>
        <taxon>Flavobacteriia</taxon>
        <taxon>Flavobacteriales</taxon>
        <taxon>Flavobacteriaceae</taxon>
    </lineage>
</organism>
<dbReference type="SUPFAM" id="SSF55486">
    <property type="entry name" value="Metalloproteases ('zincins'), catalytic domain"/>
    <property type="match status" value="1"/>
</dbReference>
<dbReference type="Proteomes" id="UP000292372">
    <property type="component" value="Unassembled WGS sequence"/>
</dbReference>
<evidence type="ECO:0000313" key="6">
    <source>
        <dbReference type="Proteomes" id="UP000292372"/>
    </source>
</evidence>
<evidence type="ECO:0000256" key="1">
    <source>
        <dbReference type="ARBA" id="ARBA00022729"/>
    </source>
</evidence>
<dbReference type="InterPro" id="IPR013783">
    <property type="entry name" value="Ig-like_fold"/>
</dbReference>
<dbReference type="Gene3D" id="2.60.40.10">
    <property type="entry name" value="Immunoglobulins"/>
    <property type="match status" value="1"/>
</dbReference>
<accession>A0A4Q9FRB6</accession>
<evidence type="ECO:0000259" key="4">
    <source>
        <dbReference type="Pfam" id="PF18962"/>
    </source>
</evidence>
<sequence length="620" mass="67057">MKKNTFISYFCLLLLCLTGSTLLNGQALMEKVPLKTQIENSNLVVEGKVIAKKSTWDDDRKLIYTINTVEVYKVFKGNALSTIDVVTLGGSVGLDALIVNPSLKLRKGNVGVFILEHDNTSFSKTASSKNKKFKPSELSQSFYKYNLNDNLVSNQSEIKQNITKDFYNEIQQYTKSDFIALKTFDAASKSSKTASGKVFLPPGAISLDKTTVSGGTKDQLTITGTDFGSTQGKVQFRDADDGGASFIDALDSQIISWSDTQIVVEVPSGAGTGSIRVEDDLGGLSPLSSILTVSYSEINVETDPDDDTGGGGTNGPIPFTAYQVQHVDENASGGMTWAMQTDFFNDTEVPGAKAAFMRAFDNWVCETGINYEVNSTATAIDTAGSSTDGTNVIRFDNGSELSSGTLGICYSWYAGCFNLSGGIDWYVSELDLVFNDTTNWYTGTGTPGVSQIDFESVALHELGHSHQLAHIINPDNNAVGNNAEDVMHFSFSNGEFQRLITVNNSTAANGIQDRSTNNAVCGQDLMIDASCPLSVDETVFEESISIYPNPASSQLFIRNASNKLLRSATLFDLSGRHIVNYDISESPKVKTIDVTNISTGVYFIRIATDTASITQKLVIE</sequence>
<reference evidence="5 6" key="1">
    <citation type="journal article" date="2015" name="Int. J. Syst. Evol. Microbiol.">
        <title>Hyunsoonleella pacifica sp. nov., isolated from seawater of South Pacific Gyre.</title>
        <authorList>
            <person name="Gao X."/>
            <person name="Zhang Z."/>
            <person name="Dai X."/>
            <person name="Zhang X.H."/>
        </authorList>
    </citation>
    <scope>NUCLEOTIDE SEQUENCE [LARGE SCALE GENOMIC DNA]</scope>
    <source>
        <strain evidence="5 6">SW033</strain>
    </source>
</reference>
<feature type="domain" description="Secretion system C-terminal sorting" evidence="4">
    <location>
        <begin position="546"/>
        <end position="619"/>
    </location>
</feature>
<dbReference type="SUPFAM" id="SSF81296">
    <property type="entry name" value="E set domains"/>
    <property type="match status" value="1"/>
</dbReference>
<dbReference type="GO" id="GO:0008237">
    <property type="term" value="F:metallopeptidase activity"/>
    <property type="evidence" value="ECO:0007669"/>
    <property type="project" value="InterPro"/>
</dbReference>
<protein>
    <submittedName>
        <fullName evidence="5">T9SS type A sorting domain-containing protein</fullName>
    </submittedName>
</protein>
<dbReference type="InterPro" id="IPR014756">
    <property type="entry name" value="Ig_E-set"/>
</dbReference>
<dbReference type="InterPro" id="IPR026444">
    <property type="entry name" value="Secre_tail"/>
</dbReference>
<feature type="domain" description="IPT/TIG" evidence="3">
    <location>
        <begin position="210"/>
        <end position="281"/>
    </location>
</feature>
<keyword evidence="6" id="KW-1185">Reference proteome</keyword>
<dbReference type="RefSeq" id="WP_130937346.1">
    <property type="nucleotide sequence ID" value="NZ_BMEE01000003.1"/>
</dbReference>
<keyword evidence="1 2" id="KW-0732">Signal</keyword>
<dbReference type="NCBIfam" id="TIGR04183">
    <property type="entry name" value="Por_Secre_tail"/>
    <property type="match status" value="1"/>
</dbReference>
<dbReference type="AlphaFoldDB" id="A0A4Q9FRB6"/>
<dbReference type="Gene3D" id="3.40.390.10">
    <property type="entry name" value="Collagenase (Catalytic Domain)"/>
    <property type="match status" value="1"/>
</dbReference>
<dbReference type="OrthoDB" id="7574679at2"/>
<dbReference type="InterPro" id="IPR024079">
    <property type="entry name" value="MetalloPept_cat_dom_sf"/>
</dbReference>
<proteinExistence type="predicted"/>
<dbReference type="Pfam" id="PF18962">
    <property type="entry name" value="Por_Secre_tail"/>
    <property type="match status" value="1"/>
</dbReference>
<evidence type="ECO:0000313" key="5">
    <source>
        <dbReference type="EMBL" id="TBN15796.1"/>
    </source>
</evidence>
<name>A0A4Q9FRB6_9FLAO</name>